<dbReference type="InterPro" id="IPR000073">
    <property type="entry name" value="AB_hydrolase_1"/>
</dbReference>
<protein>
    <recommendedName>
        <fullName evidence="3">AB hydrolase-1 domain-containing protein</fullName>
    </recommendedName>
</protein>
<feature type="domain" description="AB hydrolase-1" evidence="3">
    <location>
        <begin position="588"/>
        <end position="829"/>
    </location>
</feature>
<evidence type="ECO:0000259" key="3">
    <source>
        <dbReference type="Pfam" id="PF00561"/>
    </source>
</evidence>
<dbReference type="HOGENOM" id="CLU_296719_0_0_1"/>
<dbReference type="EnsemblPlants" id="LPERR01G33340.1">
    <property type="protein sequence ID" value="LPERR01G33340.1"/>
    <property type="gene ID" value="LPERR01G33340"/>
</dbReference>
<dbReference type="InterPro" id="IPR050960">
    <property type="entry name" value="AB_hydrolase_4_sf"/>
</dbReference>
<proteinExistence type="inferred from homology"/>
<dbReference type="eggNOG" id="KOG1838">
    <property type="taxonomic scope" value="Eukaryota"/>
</dbReference>
<evidence type="ECO:0000313" key="4">
    <source>
        <dbReference type="EnsemblPlants" id="LPERR01G33340.1"/>
    </source>
</evidence>
<dbReference type="Gramene" id="LPERR01G33340.1">
    <property type="protein sequence ID" value="LPERR01G33340.1"/>
    <property type="gene ID" value="LPERR01G33340"/>
</dbReference>
<dbReference type="GO" id="GO:0034338">
    <property type="term" value="F:short-chain carboxylesterase activity"/>
    <property type="evidence" value="ECO:0007669"/>
    <property type="project" value="TreeGrafter"/>
</dbReference>
<keyword evidence="2" id="KW-1133">Transmembrane helix</keyword>
<sequence length="1017" mass="112490">MAKTTIFAVVSGGDESAVELLLRAAALVPARHYALAALSVVSVLAYWLLELHVIGDLLRGFRGGRVELTFHPASDIYHGVVSKCRSLHGRYLATPWLASPHLQTLFLGIFGGPPSFTYKRQLYTANDGGTIALDWLLATNSEDSDWNLSKDAWAPLLYVKHLAYSMSRKGYNTVVSNHRGLGGVSITSDRLYHAGFTQDVREVINYLHHKYPKVPMLCVGTSIGANILVGDRFISRKFMQGFYDRALAFGLKGYAELHQPLLSRLSNWEGIKKLRSIREFDKHVSCIVAKYETVDTYYRHNSSASYVGNVSIPLLCVNALDDPVCTREAIPWDECRANKNIILATTPNGGHLAFFEGLTAQRLWWTGVVSEFLFTLLDSKYMHRQKSLISKSPYVNVMENGIIAPVTDDVPCDDVITSNQMVNDIKLDNGDITQLNEDAKEAVAAGGGGESAVELLLRAAALVPLEHYALAALAVVSVLVYRFLELHVVGDLLRGFRGGRVELTFHPASEIYHGVASKCRSLHGRYLVTPWIASPHLQTLFLGICGRPPSFTYKRQLYTAHDGGTVALDWLLAIDSEDGILSKDASAPLIVIVPGLTSDSAAAYVKHLAYSMARKGCNTVVSNHRGLGGVSITSDCLYNAGFTQDVREVINYLHHKYPKAPMLCVGTSIGANILVKYLGEEGENTPVAGAAAICSPWDLLVGDRFISRKLVQRLYDKALAFGLKGYAKLHQPVLARLANWEGIKKSRSIRDFDHHATCIVAKYETVDTYYRRCSSASYVGNVSVPLLCISALDDPVCTREAIPWDECRANKNIVLATTPNGGHLAFFQGLTARRLWWVGAVSEFLFTLLDSKHMHQQKAQDHILHSSLESSIDKSPYVNVMEDGMIAPVTDDGPCDDFTSSNQIVNDIKVDNGDIAQQNEHAKEIDDANTTEVNAMPSQIPEQPAEQQGEEHFVNKFHDAIAPVKRSINQLTRYQGKSVWLLAYIAFVTSWPLLGSLAFIAFRKKFRNNLPAKWPRR</sequence>
<keyword evidence="2" id="KW-0812">Transmembrane</keyword>
<dbReference type="GO" id="GO:0047372">
    <property type="term" value="F:monoacylglycerol lipase activity"/>
    <property type="evidence" value="ECO:0007669"/>
    <property type="project" value="TreeGrafter"/>
</dbReference>
<dbReference type="PANTHER" id="PTHR10794:SF63">
    <property type="entry name" value="ALPHA_BETA HYDROLASE 1, ISOFORM A"/>
    <property type="match status" value="1"/>
</dbReference>
<dbReference type="PANTHER" id="PTHR10794">
    <property type="entry name" value="ABHYDROLASE DOMAIN-CONTAINING PROTEIN"/>
    <property type="match status" value="1"/>
</dbReference>
<organism evidence="4 5">
    <name type="scientific">Leersia perrieri</name>
    <dbReference type="NCBI Taxonomy" id="77586"/>
    <lineage>
        <taxon>Eukaryota</taxon>
        <taxon>Viridiplantae</taxon>
        <taxon>Streptophyta</taxon>
        <taxon>Embryophyta</taxon>
        <taxon>Tracheophyta</taxon>
        <taxon>Spermatophyta</taxon>
        <taxon>Magnoliopsida</taxon>
        <taxon>Liliopsida</taxon>
        <taxon>Poales</taxon>
        <taxon>Poaceae</taxon>
        <taxon>BOP clade</taxon>
        <taxon>Oryzoideae</taxon>
        <taxon>Oryzeae</taxon>
        <taxon>Oryzinae</taxon>
        <taxon>Leersia</taxon>
    </lineage>
</organism>
<name>A0A0D9V8C4_9ORYZ</name>
<dbReference type="Pfam" id="PF00561">
    <property type="entry name" value="Abhydrolase_1"/>
    <property type="match status" value="1"/>
</dbReference>
<dbReference type="AlphaFoldDB" id="A0A0D9V8C4"/>
<dbReference type="InterPro" id="IPR029058">
    <property type="entry name" value="AB_hydrolase_fold"/>
</dbReference>
<reference evidence="5" key="2">
    <citation type="submission" date="2013-12" db="EMBL/GenBank/DDBJ databases">
        <authorList>
            <person name="Yu Y."/>
            <person name="Lee S."/>
            <person name="de Baynast K."/>
            <person name="Wissotski M."/>
            <person name="Liu L."/>
            <person name="Talag J."/>
            <person name="Goicoechea J."/>
            <person name="Angelova A."/>
            <person name="Jetty R."/>
            <person name="Kudrna D."/>
            <person name="Golser W."/>
            <person name="Rivera L."/>
            <person name="Zhang J."/>
            <person name="Wing R."/>
        </authorList>
    </citation>
    <scope>NUCLEOTIDE SEQUENCE</scope>
</reference>
<evidence type="ECO:0000313" key="5">
    <source>
        <dbReference type="Proteomes" id="UP000032180"/>
    </source>
</evidence>
<keyword evidence="2" id="KW-0472">Membrane</keyword>
<feature type="transmembrane region" description="Helical" evidence="2">
    <location>
        <begin position="30"/>
        <end position="49"/>
    </location>
</feature>
<dbReference type="Proteomes" id="UP000032180">
    <property type="component" value="Chromosome 1"/>
</dbReference>
<keyword evidence="5" id="KW-1185">Reference proteome</keyword>
<dbReference type="Gene3D" id="3.40.50.1820">
    <property type="entry name" value="alpha/beta hydrolase"/>
    <property type="match status" value="2"/>
</dbReference>
<accession>A0A0D9V8C4</accession>
<dbReference type="FunFam" id="3.40.50.1820:FF:000071">
    <property type="entry name" value="Embryogenesis-associated protein EMB8"/>
    <property type="match status" value="2"/>
</dbReference>
<feature type="transmembrane region" description="Helical" evidence="2">
    <location>
        <begin position="979"/>
        <end position="1002"/>
    </location>
</feature>
<reference evidence="4" key="3">
    <citation type="submission" date="2015-04" db="UniProtKB">
        <authorList>
            <consortium name="EnsemblPlants"/>
        </authorList>
    </citation>
    <scope>IDENTIFICATION</scope>
</reference>
<evidence type="ECO:0000256" key="1">
    <source>
        <dbReference type="ARBA" id="ARBA00010884"/>
    </source>
</evidence>
<evidence type="ECO:0000256" key="2">
    <source>
        <dbReference type="SAM" id="Phobius"/>
    </source>
</evidence>
<reference evidence="4 5" key="1">
    <citation type="submission" date="2012-08" db="EMBL/GenBank/DDBJ databases">
        <title>Oryza genome evolution.</title>
        <authorList>
            <person name="Wing R.A."/>
        </authorList>
    </citation>
    <scope>NUCLEOTIDE SEQUENCE</scope>
</reference>
<comment type="similarity">
    <text evidence="1">Belongs to the AB hydrolase superfamily. AB hydrolase 4 family.</text>
</comment>
<dbReference type="SUPFAM" id="SSF53474">
    <property type="entry name" value="alpha/beta-Hydrolases"/>
    <property type="match status" value="2"/>
</dbReference>
<dbReference type="STRING" id="77586.A0A0D9V8C4"/>